<reference evidence="1 2" key="1">
    <citation type="submission" date="2024-09" db="EMBL/GenBank/DDBJ databases">
        <authorList>
            <person name="Sun Q."/>
            <person name="Mori K."/>
        </authorList>
    </citation>
    <scope>NUCLEOTIDE SEQUENCE [LARGE SCALE GENOMIC DNA]</scope>
    <source>
        <strain evidence="1 2">JCM 11201</strain>
    </source>
</reference>
<comment type="caution">
    <text evidence="1">The sequence shown here is derived from an EMBL/GenBank/DDBJ whole genome shotgun (WGS) entry which is preliminary data.</text>
</comment>
<accession>A0ABV5WMG3</accession>
<dbReference type="Proteomes" id="UP001589609">
    <property type="component" value="Unassembled WGS sequence"/>
</dbReference>
<dbReference type="RefSeq" id="WP_129727214.1">
    <property type="nucleotide sequence ID" value="NZ_JBHMAF010000196.1"/>
</dbReference>
<evidence type="ECO:0000313" key="2">
    <source>
        <dbReference type="Proteomes" id="UP001589609"/>
    </source>
</evidence>
<dbReference type="InterPro" id="IPR025023">
    <property type="entry name" value="DUF3912"/>
</dbReference>
<keyword evidence="2" id="KW-1185">Reference proteome</keyword>
<name>A0ABV5WMG3_9BACI</name>
<gene>
    <name evidence="1" type="ORF">ACFFMS_26865</name>
</gene>
<dbReference type="Pfam" id="PF13051">
    <property type="entry name" value="DUF3912"/>
    <property type="match status" value="1"/>
</dbReference>
<sequence>MDFDITGQKAYMKNGPHRDQLGMVKRNFAGSGTEYTLIIGGELYVDVELQDLVLVDVDFKEFHDWCERNGYI</sequence>
<evidence type="ECO:0000313" key="1">
    <source>
        <dbReference type="EMBL" id="MFB9761854.1"/>
    </source>
</evidence>
<protein>
    <submittedName>
        <fullName evidence="1">DUF3912 family protein</fullName>
    </submittedName>
</protein>
<dbReference type="EMBL" id="JBHMAF010000196">
    <property type="protein sequence ID" value="MFB9761854.1"/>
    <property type="molecule type" value="Genomic_DNA"/>
</dbReference>
<proteinExistence type="predicted"/>
<organism evidence="1 2">
    <name type="scientific">Ectobacillus funiculus</name>
    <dbReference type="NCBI Taxonomy" id="137993"/>
    <lineage>
        <taxon>Bacteria</taxon>
        <taxon>Bacillati</taxon>
        <taxon>Bacillota</taxon>
        <taxon>Bacilli</taxon>
        <taxon>Bacillales</taxon>
        <taxon>Bacillaceae</taxon>
        <taxon>Ectobacillus</taxon>
    </lineage>
</organism>